<evidence type="ECO:0000256" key="10">
    <source>
        <dbReference type="ARBA" id="ARBA00023012"/>
    </source>
</evidence>
<dbReference type="HOGENOM" id="CLU_000445_89_31_0"/>
<evidence type="ECO:0000256" key="6">
    <source>
        <dbReference type="ARBA" id="ARBA00022679"/>
    </source>
</evidence>
<dbReference type="AlphaFoldDB" id="A0A0S6W075"/>
<gene>
    <name evidence="15" type="ORF">U14_02248</name>
</gene>
<dbReference type="CDD" id="cd00082">
    <property type="entry name" value="HisKA"/>
    <property type="match status" value="1"/>
</dbReference>
<evidence type="ECO:0000256" key="5">
    <source>
        <dbReference type="ARBA" id="ARBA00022553"/>
    </source>
</evidence>
<dbReference type="SUPFAM" id="SSF158472">
    <property type="entry name" value="HAMP domain-like"/>
    <property type="match status" value="1"/>
</dbReference>
<dbReference type="InterPro" id="IPR004358">
    <property type="entry name" value="Sig_transdc_His_kin-like_C"/>
</dbReference>
<dbReference type="SMART" id="SM00304">
    <property type="entry name" value="HAMP"/>
    <property type="match status" value="1"/>
</dbReference>
<proteinExistence type="predicted"/>
<keyword evidence="9 12" id="KW-1133">Transmembrane helix</keyword>
<dbReference type="InterPro" id="IPR050428">
    <property type="entry name" value="TCS_sensor_his_kinase"/>
</dbReference>
<evidence type="ECO:0000259" key="13">
    <source>
        <dbReference type="PROSITE" id="PS50109"/>
    </source>
</evidence>
<evidence type="ECO:0000313" key="15">
    <source>
        <dbReference type="EMBL" id="GAK51006.1"/>
    </source>
</evidence>
<comment type="subcellular location">
    <subcellularLocation>
        <location evidence="2">Cell membrane</location>
        <topology evidence="2">Multi-pass membrane protein</topology>
    </subcellularLocation>
</comment>
<dbReference type="Gene3D" id="3.30.565.10">
    <property type="entry name" value="Histidine kinase-like ATPase, C-terminal domain"/>
    <property type="match status" value="1"/>
</dbReference>
<dbReference type="InterPro" id="IPR036097">
    <property type="entry name" value="HisK_dim/P_sf"/>
</dbReference>
<feature type="domain" description="Histidine kinase" evidence="13">
    <location>
        <begin position="263"/>
        <end position="477"/>
    </location>
</feature>
<keyword evidence="8 15" id="KW-0418">Kinase</keyword>
<dbReference type="EMBL" id="DF820456">
    <property type="protein sequence ID" value="GAK51006.1"/>
    <property type="molecule type" value="Genomic_DNA"/>
</dbReference>
<dbReference type="SUPFAM" id="SSF103190">
    <property type="entry name" value="Sensory domain-like"/>
    <property type="match status" value="1"/>
</dbReference>
<evidence type="ECO:0000256" key="9">
    <source>
        <dbReference type="ARBA" id="ARBA00022989"/>
    </source>
</evidence>
<name>A0A0S6W075_9BACT</name>
<evidence type="ECO:0000256" key="8">
    <source>
        <dbReference type="ARBA" id="ARBA00022777"/>
    </source>
</evidence>
<dbReference type="EC" id="2.7.13.3" evidence="3"/>
<dbReference type="InterPro" id="IPR036890">
    <property type="entry name" value="HATPase_C_sf"/>
</dbReference>
<dbReference type="PROSITE" id="PS50109">
    <property type="entry name" value="HIS_KIN"/>
    <property type="match status" value="1"/>
</dbReference>
<feature type="transmembrane region" description="Helical" evidence="12">
    <location>
        <begin position="6"/>
        <end position="27"/>
    </location>
</feature>
<keyword evidence="16" id="KW-1185">Reference proteome</keyword>
<dbReference type="NCBIfam" id="NF008312">
    <property type="entry name" value="PRK11100.1"/>
    <property type="match status" value="1"/>
</dbReference>
<evidence type="ECO:0000256" key="1">
    <source>
        <dbReference type="ARBA" id="ARBA00000085"/>
    </source>
</evidence>
<dbReference type="GO" id="GO:0000155">
    <property type="term" value="F:phosphorelay sensor kinase activity"/>
    <property type="evidence" value="ECO:0007669"/>
    <property type="project" value="InterPro"/>
</dbReference>
<dbReference type="PANTHER" id="PTHR45436">
    <property type="entry name" value="SENSOR HISTIDINE KINASE YKOH"/>
    <property type="match status" value="1"/>
</dbReference>
<dbReference type="InterPro" id="IPR005467">
    <property type="entry name" value="His_kinase_dom"/>
</dbReference>
<dbReference type="InterPro" id="IPR029151">
    <property type="entry name" value="Sensor-like_sf"/>
</dbReference>
<dbReference type="Proteomes" id="UP000030700">
    <property type="component" value="Unassembled WGS sequence"/>
</dbReference>
<dbReference type="STRING" id="1499966.U14_02248"/>
<keyword evidence="10" id="KW-0902">Two-component regulatory system</keyword>
<dbReference type="GO" id="GO:0005886">
    <property type="term" value="C:plasma membrane"/>
    <property type="evidence" value="ECO:0007669"/>
    <property type="project" value="UniProtKB-SubCell"/>
</dbReference>
<dbReference type="SMART" id="SM00388">
    <property type="entry name" value="HisKA"/>
    <property type="match status" value="1"/>
</dbReference>
<dbReference type="InterPro" id="IPR003660">
    <property type="entry name" value="HAMP_dom"/>
</dbReference>
<organism evidence="15">
    <name type="scientific">Candidatus Moduliflexus flocculans</name>
    <dbReference type="NCBI Taxonomy" id="1499966"/>
    <lineage>
        <taxon>Bacteria</taxon>
        <taxon>Candidatus Moduliflexota</taxon>
        <taxon>Candidatus Moduliflexia</taxon>
        <taxon>Candidatus Moduliflexales</taxon>
        <taxon>Candidatus Moduliflexaceae</taxon>
    </lineage>
</organism>
<dbReference type="PRINTS" id="PR00344">
    <property type="entry name" value="BCTRLSENSOR"/>
</dbReference>
<dbReference type="InterPro" id="IPR003661">
    <property type="entry name" value="HisK_dim/P_dom"/>
</dbReference>
<feature type="domain" description="HAMP" evidence="14">
    <location>
        <begin position="205"/>
        <end position="256"/>
    </location>
</feature>
<dbReference type="SUPFAM" id="SSF55874">
    <property type="entry name" value="ATPase domain of HSP90 chaperone/DNA topoisomerase II/histidine kinase"/>
    <property type="match status" value="1"/>
</dbReference>
<accession>A0A0S6W075</accession>
<evidence type="ECO:0000256" key="7">
    <source>
        <dbReference type="ARBA" id="ARBA00022692"/>
    </source>
</evidence>
<dbReference type="SUPFAM" id="SSF47384">
    <property type="entry name" value="Homodimeric domain of signal transducing histidine kinase"/>
    <property type="match status" value="1"/>
</dbReference>
<evidence type="ECO:0000256" key="3">
    <source>
        <dbReference type="ARBA" id="ARBA00012438"/>
    </source>
</evidence>
<keyword evidence="11 12" id="KW-0472">Membrane</keyword>
<keyword evidence="4" id="KW-1003">Cell membrane</keyword>
<dbReference type="Pfam" id="PF02518">
    <property type="entry name" value="HATPase_c"/>
    <property type="match status" value="1"/>
</dbReference>
<comment type="catalytic activity">
    <reaction evidence="1">
        <text>ATP + protein L-histidine = ADP + protein N-phospho-L-histidine.</text>
        <dbReference type="EC" id="2.7.13.3"/>
    </reaction>
</comment>
<dbReference type="Pfam" id="PF00512">
    <property type="entry name" value="HisKA"/>
    <property type="match status" value="1"/>
</dbReference>
<dbReference type="PANTHER" id="PTHR45436:SF10">
    <property type="entry name" value="HISTIDINE KINASE"/>
    <property type="match status" value="1"/>
</dbReference>
<dbReference type="PROSITE" id="PS50885">
    <property type="entry name" value="HAMP"/>
    <property type="match status" value="1"/>
</dbReference>
<evidence type="ECO:0000313" key="16">
    <source>
        <dbReference type="Proteomes" id="UP000030700"/>
    </source>
</evidence>
<feature type="transmembrane region" description="Helical" evidence="12">
    <location>
        <begin position="188"/>
        <end position="207"/>
    </location>
</feature>
<evidence type="ECO:0000259" key="14">
    <source>
        <dbReference type="PROSITE" id="PS50885"/>
    </source>
</evidence>
<dbReference type="CDD" id="cd06225">
    <property type="entry name" value="HAMP"/>
    <property type="match status" value="1"/>
</dbReference>
<keyword evidence="6" id="KW-0808">Transferase</keyword>
<reference evidence="15" key="1">
    <citation type="journal article" date="2015" name="PeerJ">
        <title>First genomic representation of candidate bacterial phylum KSB3 points to enhanced environmental sensing as a trigger of wastewater bulking.</title>
        <authorList>
            <person name="Sekiguchi Y."/>
            <person name="Ohashi A."/>
            <person name="Parks D.H."/>
            <person name="Yamauchi T."/>
            <person name="Tyson G.W."/>
            <person name="Hugenholtz P."/>
        </authorList>
    </citation>
    <scope>NUCLEOTIDE SEQUENCE [LARGE SCALE GENOMIC DNA]</scope>
</reference>
<evidence type="ECO:0000256" key="4">
    <source>
        <dbReference type="ARBA" id="ARBA00022475"/>
    </source>
</evidence>
<evidence type="ECO:0000256" key="2">
    <source>
        <dbReference type="ARBA" id="ARBA00004651"/>
    </source>
</evidence>
<protein>
    <recommendedName>
        <fullName evidence="3">histidine kinase</fullName>
        <ecNumber evidence="3">2.7.13.3</ecNumber>
    </recommendedName>
</protein>
<sequence>MKLSARIFFASFLIVAVCFAFPIWWVLDTLRLRYQESVEELLVDQANVLAAMVGRETEQGQLDFDEWRHAFDHAYARPLAAQIYTLTKTHVDLSVLVTDMKGVIQFDSKNRENESYNFSKWNLVKATLTEEYGAKMTRLYAGTPSSRLVYVAAPIFVKGKLTGAVLVGKPMTNINRFLEHARPQIFKVGAISAGAAIVLSFFFSRLLTRPIKRLTHYANDVRDGKRVPFPRLDSSEIGEMGEAFQRMQEALEGKKYVEQYVQNLTHELKSPLSAIRGAAELLEEPDMPDDKRGKFLANIQDSATRIQQIVDHLLELAALENQKILEKVEDVSLNALIQSVLESKRPLLSQKHLACAPQIEEDATLRGDAFLLQQAISNLLQNAIEFSPDSGSIELRVRRHTDRLHLIIEDSGQGLPDFAKEKVFDKFFSLQRPDTGKKSTGLGLNFVKEIAHLHRGAITLENRGDAPGARAVLSLPI</sequence>
<dbReference type="Gene3D" id="1.10.287.130">
    <property type="match status" value="1"/>
</dbReference>
<evidence type="ECO:0000256" key="11">
    <source>
        <dbReference type="ARBA" id="ARBA00023136"/>
    </source>
</evidence>
<dbReference type="InterPro" id="IPR003594">
    <property type="entry name" value="HATPase_dom"/>
</dbReference>
<keyword evidence="5" id="KW-0597">Phosphoprotein</keyword>
<keyword evidence="7 12" id="KW-0812">Transmembrane</keyword>
<dbReference type="SMART" id="SM00387">
    <property type="entry name" value="HATPase_c"/>
    <property type="match status" value="1"/>
</dbReference>
<dbReference type="Gene3D" id="6.10.340.10">
    <property type="match status" value="1"/>
</dbReference>
<dbReference type="Pfam" id="PF00672">
    <property type="entry name" value="HAMP"/>
    <property type="match status" value="1"/>
</dbReference>
<evidence type="ECO:0000256" key="12">
    <source>
        <dbReference type="SAM" id="Phobius"/>
    </source>
</evidence>